<gene>
    <name evidence="2" type="ORF">LK10_09450</name>
</gene>
<dbReference type="STRING" id="1338436.LK10_09450"/>
<evidence type="ECO:0000313" key="3">
    <source>
        <dbReference type="Proteomes" id="UP000030982"/>
    </source>
</evidence>
<sequence>MLVPRVADGVHLITHAYVNCYVVEDDDGVILVDAGLPSMWPMLVELLESVNRTPDEVRALVLTHGHFDHVGFALRAHREWGTPVLVHREDARLAAHPYRYRPQRNRFLYPFTHPGSLPKLGRMAAAGALMVRGVGDTRPLGPGTALPIPGSPKVIHTPGHTDGHCILHLPGRDALLTGDAIVTLDPYTGRAGAQIVASAATKSTAQALASLDAIATTGARILLPGHGEPWTRGAERAVAEALRIGAH</sequence>
<dbReference type="CDD" id="cd07721">
    <property type="entry name" value="yflN-like_MBL-fold"/>
    <property type="match status" value="1"/>
</dbReference>
<dbReference type="PANTHER" id="PTHR42951:SF17">
    <property type="entry name" value="METALLO-BETA-LACTAMASE DOMAIN-CONTAINING PROTEIN"/>
    <property type="match status" value="1"/>
</dbReference>
<dbReference type="SMART" id="SM00849">
    <property type="entry name" value="Lactamase_B"/>
    <property type="match status" value="1"/>
</dbReference>
<evidence type="ECO:0000313" key="2">
    <source>
        <dbReference type="EMBL" id="KHL03287.1"/>
    </source>
</evidence>
<dbReference type="AlphaFoldDB" id="A0A0B2AIB0"/>
<dbReference type="InterPro" id="IPR001279">
    <property type="entry name" value="Metallo-B-lactamas"/>
</dbReference>
<proteinExistence type="predicted"/>
<evidence type="ECO:0000259" key="1">
    <source>
        <dbReference type="SMART" id="SM00849"/>
    </source>
</evidence>
<keyword evidence="2" id="KW-0378">Hydrolase</keyword>
<organism evidence="2 3">
    <name type="scientific">Sinomonas humi</name>
    <dbReference type="NCBI Taxonomy" id="1338436"/>
    <lineage>
        <taxon>Bacteria</taxon>
        <taxon>Bacillati</taxon>
        <taxon>Actinomycetota</taxon>
        <taxon>Actinomycetes</taxon>
        <taxon>Micrococcales</taxon>
        <taxon>Micrococcaceae</taxon>
        <taxon>Sinomonas</taxon>
    </lineage>
</organism>
<keyword evidence="3" id="KW-1185">Reference proteome</keyword>
<dbReference type="InterPro" id="IPR036866">
    <property type="entry name" value="RibonucZ/Hydroxyglut_hydro"/>
</dbReference>
<reference evidence="2 3" key="1">
    <citation type="submission" date="2014-09" db="EMBL/GenBank/DDBJ databases">
        <title>Genome sequence of Sinomonas sp. MUSC 117.</title>
        <authorList>
            <person name="Lee L.-H."/>
        </authorList>
    </citation>
    <scope>NUCLEOTIDE SEQUENCE [LARGE SCALE GENOMIC DNA]</scope>
    <source>
        <strain evidence="2 3">MUSC 117</strain>
    </source>
</reference>
<name>A0A0B2AIB0_9MICC</name>
<feature type="domain" description="Metallo-beta-lactamase" evidence="1">
    <location>
        <begin position="17"/>
        <end position="226"/>
    </location>
</feature>
<dbReference type="SUPFAM" id="SSF56281">
    <property type="entry name" value="Metallo-hydrolase/oxidoreductase"/>
    <property type="match status" value="1"/>
</dbReference>
<dbReference type="PANTHER" id="PTHR42951">
    <property type="entry name" value="METALLO-BETA-LACTAMASE DOMAIN-CONTAINING"/>
    <property type="match status" value="1"/>
</dbReference>
<dbReference type="Gene3D" id="3.60.15.10">
    <property type="entry name" value="Ribonuclease Z/Hydroxyacylglutathione hydrolase-like"/>
    <property type="match status" value="1"/>
</dbReference>
<dbReference type="Pfam" id="PF00753">
    <property type="entry name" value="Lactamase_B"/>
    <property type="match status" value="1"/>
</dbReference>
<dbReference type="OrthoDB" id="2971563at2"/>
<dbReference type="Proteomes" id="UP000030982">
    <property type="component" value="Unassembled WGS sequence"/>
</dbReference>
<dbReference type="EMBL" id="JTDL01000101">
    <property type="protein sequence ID" value="KHL03287.1"/>
    <property type="molecule type" value="Genomic_DNA"/>
</dbReference>
<dbReference type="InterPro" id="IPR050855">
    <property type="entry name" value="NDM-1-like"/>
</dbReference>
<accession>A0A0B2AIB0</accession>
<protein>
    <submittedName>
        <fullName evidence="2">Zn-dependent hydrolase</fullName>
    </submittedName>
</protein>
<dbReference type="GO" id="GO:0016787">
    <property type="term" value="F:hydrolase activity"/>
    <property type="evidence" value="ECO:0007669"/>
    <property type="project" value="UniProtKB-KW"/>
</dbReference>
<comment type="caution">
    <text evidence="2">The sequence shown here is derived from an EMBL/GenBank/DDBJ whole genome shotgun (WGS) entry which is preliminary data.</text>
</comment>